<gene>
    <name evidence="1" type="ORF">AK812_SmicGene28699</name>
</gene>
<dbReference type="OMA" id="FVYTGYE"/>
<evidence type="ECO:0000313" key="2">
    <source>
        <dbReference type="Proteomes" id="UP000186817"/>
    </source>
</evidence>
<proteinExistence type="predicted"/>
<keyword evidence="2" id="KW-1185">Reference proteome</keyword>
<accession>A0A1Q9D3P1</accession>
<protein>
    <submittedName>
        <fullName evidence="1">Uncharacterized protein</fullName>
    </submittedName>
</protein>
<dbReference type="EMBL" id="LSRX01000743">
    <property type="protein sequence ID" value="OLP89799.1"/>
    <property type="molecule type" value="Genomic_DNA"/>
</dbReference>
<dbReference type="AlphaFoldDB" id="A0A1Q9D3P1"/>
<reference evidence="1 2" key="1">
    <citation type="submission" date="2016-02" db="EMBL/GenBank/DDBJ databases">
        <title>Genome analysis of coral dinoflagellate symbionts highlights evolutionary adaptations to a symbiotic lifestyle.</title>
        <authorList>
            <person name="Aranda M."/>
            <person name="Li Y."/>
            <person name="Liew Y.J."/>
            <person name="Baumgarten S."/>
            <person name="Simakov O."/>
            <person name="Wilson M."/>
            <person name="Piel J."/>
            <person name="Ashoor H."/>
            <person name="Bougouffa S."/>
            <person name="Bajic V.B."/>
            <person name="Ryu T."/>
            <person name="Ravasi T."/>
            <person name="Bayer T."/>
            <person name="Micklem G."/>
            <person name="Kim H."/>
            <person name="Bhak J."/>
            <person name="Lajeunesse T.C."/>
            <person name="Voolstra C.R."/>
        </authorList>
    </citation>
    <scope>NUCLEOTIDE SEQUENCE [LARGE SCALE GENOMIC DNA]</scope>
    <source>
        <strain evidence="1 2">CCMP2467</strain>
    </source>
</reference>
<sequence length="403" mass="46195">MKFGRIALGVVAFLSFILLAAYQGYVYTTPANEQAAELARNLTRQRRRTYLHDHRRPEQPDGPLFDMMTVMRTPTCVNYQTIMGALKHLKPQGLRRIYVSVPGEWVESMSSLHEDVIGVDDSKAVPGVSYDIIGKELNKQGYNGQQMTSGRRSTGWYLMQFLNLGFGMRDDVLDFVLLHDADMMILSNFQVFGLSTFTGLDGILPTINLRPGGGDAHQYEKAHRCLLNGENIEDPPDGSSYTSHSWMSYRPYITELLSRFGGHIRDVAEGQPQPWLKRIVECIDQTNPHLGFGEITTYLSYNVRHHPLQYTFVPLMTWTRHPITLGDLGVKKNGFCCPTEKMLQRHEHEGYEYVGMELGHPWPFEKKLRCGYTTNASYLSEAYPPPDHLFWQSRNVRLQRRVR</sequence>
<comment type="caution">
    <text evidence="1">The sequence shown here is derived from an EMBL/GenBank/DDBJ whole genome shotgun (WGS) entry which is preliminary data.</text>
</comment>
<name>A0A1Q9D3P1_SYMMI</name>
<dbReference type="OrthoDB" id="406142at2759"/>
<evidence type="ECO:0000313" key="1">
    <source>
        <dbReference type="EMBL" id="OLP89799.1"/>
    </source>
</evidence>
<dbReference type="Proteomes" id="UP000186817">
    <property type="component" value="Unassembled WGS sequence"/>
</dbReference>
<organism evidence="1 2">
    <name type="scientific">Symbiodinium microadriaticum</name>
    <name type="common">Dinoflagellate</name>
    <name type="synonym">Zooxanthella microadriatica</name>
    <dbReference type="NCBI Taxonomy" id="2951"/>
    <lineage>
        <taxon>Eukaryota</taxon>
        <taxon>Sar</taxon>
        <taxon>Alveolata</taxon>
        <taxon>Dinophyceae</taxon>
        <taxon>Suessiales</taxon>
        <taxon>Symbiodiniaceae</taxon>
        <taxon>Symbiodinium</taxon>
    </lineage>
</organism>